<accession>A0ACC1PAZ4</accession>
<reference evidence="1" key="1">
    <citation type="submission" date="2022-08" db="EMBL/GenBank/DDBJ databases">
        <title>Genome Sequence of Pycnoporus sanguineus.</title>
        <authorList>
            <person name="Buettner E."/>
        </authorList>
    </citation>
    <scope>NUCLEOTIDE SEQUENCE</scope>
    <source>
        <strain evidence="1">CG-C14</strain>
    </source>
</reference>
<proteinExistence type="predicted"/>
<dbReference type="Proteomes" id="UP001144978">
    <property type="component" value="Unassembled WGS sequence"/>
</dbReference>
<keyword evidence="2" id="KW-1185">Reference proteome</keyword>
<gene>
    <name evidence="1" type="ORF">NUW54_g8951</name>
</gene>
<sequence>MILNVVFWFWSVFARAISVRLIGENSTRRISGLIGLALLKTSSPAVPKIPGADTGRIDRDEPEVPRSAVSDSPLERPTRESEHGHAITASSKPSVPSPIQVSSDQMGTRIVINAVTLAASDREAPVLYLEGDTRMRIGEATVNQSPISPPSPTKLDDGAQLLRFEAATEGGDLEVTLEF</sequence>
<evidence type="ECO:0000313" key="1">
    <source>
        <dbReference type="EMBL" id="KAJ2988939.1"/>
    </source>
</evidence>
<dbReference type="EMBL" id="JANSHE010002880">
    <property type="protein sequence ID" value="KAJ2988939.1"/>
    <property type="molecule type" value="Genomic_DNA"/>
</dbReference>
<organism evidence="1 2">
    <name type="scientific">Trametes sanguinea</name>
    <dbReference type="NCBI Taxonomy" id="158606"/>
    <lineage>
        <taxon>Eukaryota</taxon>
        <taxon>Fungi</taxon>
        <taxon>Dikarya</taxon>
        <taxon>Basidiomycota</taxon>
        <taxon>Agaricomycotina</taxon>
        <taxon>Agaricomycetes</taxon>
        <taxon>Polyporales</taxon>
        <taxon>Polyporaceae</taxon>
        <taxon>Trametes</taxon>
    </lineage>
</organism>
<protein>
    <submittedName>
        <fullName evidence="1">Uncharacterized protein</fullName>
    </submittedName>
</protein>
<comment type="caution">
    <text evidence="1">The sequence shown here is derived from an EMBL/GenBank/DDBJ whole genome shotgun (WGS) entry which is preliminary data.</text>
</comment>
<name>A0ACC1PAZ4_9APHY</name>
<evidence type="ECO:0000313" key="2">
    <source>
        <dbReference type="Proteomes" id="UP001144978"/>
    </source>
</evidence>